<name>A0AB33Z2W6_9GAMM</name>
<keyword evidence="7 8" id="KW-0862">Zinc</keyword>
<evidence type="ECO:0000256" key="6">
    <source>
        <dbReference type="ARBA" id="ARBA00022801"/>
    </source>
</evidence>
<evidence type="ECO:0000256" key="4">
    <source>
        <dbReference type="ARBA" id="ARBA00022723"/>
    </source>
</evidence>
<proteinExistence type="inferred from homology"/>
<dbReference type="GO" id="GO:0004521">
    <property type="term" value="F:RNA endonuclease activity"/>
    <property type="evidence" value="ECO:0007669"/>
    <property type="project" value="UniProtKB-UniRule"/>
</dbReference>
<dbReference type="GO" id="GO:0005737">
    <property type="term" value="C:cytoplasm"/>
    <property type="evidence" value="ECO:0007669"/>
    <property type="project" value="UniProtKB-SubCell"/>
</dbReference>
<dbReference type="NCBIfam" id="TIGR00043">
    <property type="entry name" value="rRNA maturation RNase YbeY"/>
    <property type="match status" value="1"/>
</dbReference>
<dbReference type="HAMAP" id="MF_00009">
    <property type="entry name" value="Endoribonucl_YbeY"/>
    <property type="match status" value="1"/>
</dbReference>
<keyword evidence="8" id="KW-0963">Cytoplasm</keyword>
<dbReference type="PROSITE" id="PS01306">
    <property type="entry name" value="UPF0054"/>
    <property type="match status" value="1"/>
</dbReference>
<dbReference type="InterPro" id="IPR002036">
    <property type="entry name" value="YbeY"/>
</dbReference>
<evidence type="ECO:0000313" key="9">
    <source>
        <dbReference type="EMBL" id="EPD13497.1"/>
    </source>
</evidence>
<accession>A0AB33Z2W6</accession>
<feature type="binding site" evidence="8">
    <location>
        <position position="114"/>
    </location>
    <ligand>
        <name>Zn(2+)</name>
        <dbReference type="ChEBI" id="CHEBI:29105"/>
        <note>catalytic</note>
    </ligand>
</feature>
<dbReference type="SUPFAM" id="SSF55486">
    <property type="entry name" value="Metalloproteases ('zincins'), catalytic domain"/>
    <property type="match status" value="1"/>
</dbReference>
<evidence type="ECO:0000313" key="10">
    <source>
        <dbReference type="Proteomes" id="UP000015462"/>
    </source>
</evidence>
<feature type="binding site" evidence="8">
    <location>
        <position position="124"/>
    </location>
    <ligand>
        <name>Zn(2+)</name>
        <dbReference type="ChEBI" id="CHEBI:29105"/>
        <note>catalytic</note>
    </ligand>
</feature>
<dbReference type="InterPro" id="IPR023091">
    <property type="entry name" value="MetalPrtase_cat_dom_sf_prd"/>
</dbReference>
<dbReference type="EMBL" id="ASHL01000002">
    <property type="protein sequence ID" value="EPD13497.1"/>
    <property type="molecule type" value="Genomic_DNA"/>
</dbReference>
<evidence type="ECO:0000256" key="8">
    <source>
        <dbReference type="HAMAP-Rule" id="MF_00009"/>
    </source>
</evidence>
<keyword evidence="6 8" id="KW-0378">Hydrolase</keyword>
<dbReference type="PANTHER" id="PTHR46986:SF1">
    <property type="entry name" value="ENDORIBONUCLEASE YBEY, CHLOROPLASTIC"/>
    <property type="match status" value="1"/>
</dbReference>
<dbReference type="Pfam" id="PF02130">
    <property type="entry name" value="YbeY"/>
    <property type="match status" value="1"/>
</dbReference>
<dbReference type="GO" id="GO:0008270">
    <property type="term" value="F:zinc ion binding"/>
    <property type="evidence" value="ECO:0007669"/>
    <property type="project" value="UniProtKB-UniRule"/>
</dbReference>
<comment type="cofactor">
    <cofactor evidence="8">
        <name>Zn(2+)</name>
        <dbReference type="ChEBI" id="CHEBI:29105"/>
    </cofactor>
    <text evidence="8">Binds 1 zinc ion.</text>
</comment>
<keyword evidence="5 8" id="KW-0255">Endonuclease</keyword>
<comment type="subcellular location">
    <subcellularLocation>
        <location evidence="8">Cytoplasm</location>
    </subcellularLocation>
</comment>
<reference evidence="9 10" key="1">
    <citation type="journal article" date="2013" name="Genome Announc.">
        <title>Genome Sequence of the Pyrene- and Fluoranthene-Degrading Bacterium Cycloclasticus sp. Strain PY97M.</title>
        <authorList>
            <person name="Cui Z."/>
            <person name="Xu G."/>
            <person name="Li Q."/>
            <person name="Gao W."/>
            <person name="Zheng L."/>
        </authorList>
    </citation>
    <scope>NUCLEOTIDE SEQUENCE [LARGE SCALE GENOMIC DNA]</scope>
    <source>
        <strain evidence="9 10">PY97M</strain>
    </source>
</reference>
<feature type="binding site" evidence="8">
    <location>
        <position position="118"/>
    </location>
    <ligand>
        <name>Zn(2+)</name>
        <dbReference type="ChEBI" id="CHEBI:29105"/>
        <note>catalytic</note>
    </ligand>
</feature>
<dbReference type="RefSeq" id="WP_016389935.1">
    <property type="nucleotide sequence ID" value="NZ_KE646806.1"/>
</dbReference>
<keyword evidence="9" id="KW-0482">Metalloprotease</keyword>
<keyword evidence="3 8" id="KW-0540">Nuclease</keyword>
<dbReference type="EC" id="3.1.-.-" evidence="8"/>
<keyword evidence="4 8" id="KW-0479">Metal-binding</keyword>
<evidence type="ECO:0000256" key="3">
    <source>
        <dbReference type="ARBA" id="ARBA00022722"/>
    </source>
</evidence>
<keyword evidence="2 8" id="KW-0690">Ribosome biogenesis</keyword>
<dbReference type="Proteomes" id="UP000015462">
    <property type="component" value="Unassembled WGS sequence"/>
</dbReference>
<comment type="function">
    <text evidence="8">Single strand-specific metallo-endoribonuclease involved in late-stage 70S ribosome quality control and in maturation of the 3' terminus of the 16S rRNA.</text>
</comment>
<dbReference type="InterPro" id="IPR020549">
    <property type="entry name" value="YbeY_CS"/>
</dbReference>
<evidence type="ECO:0000256" key="2">
    <source>
        <dbReference type="ARBA" id="ARBA00022517"/>
    </source>
</evidence>
<protein>
    <recommendedName>
        <fullName evidence="8">Endoribonuclease YbeY</fullName>
        <ecNumber evidence="8">3.1.-.-</ecNumber>
    </recommendedName>
</protein>
<sequence length="152" mass="16742">MSVELQIASDCSELPEQQSLIDWVKLGLQQQKDAEVVIRLVDEDESAALNEAYRQKKGPTNVLSFPFESPSGLPDGALSEETLGDLVICAPVVLREAEEQGKQAAAHWAHMVIHGCLHLQGYDHINDDDAHVMELLEIKLLNSIGINNPYEG</sequence>
<comment type="similarity">
    <text evidence="1 8">Belongs to the endoribonuclease YbeY family.</text>
</comment>
<keyword evidence="10" id="KW-1185">Reference proteome</keyword>
<dbReference type="Gene3D" id="3.40.390.30">
    <property type="entry name" value="Metalloproteases ('zincins'), catalytic domain"/>
    <property type="match status" value="1"/>
</dbReference>
<comment type="caution">
    <text evidence="9">The sequence shown here is derived from an EMBL/GenBank/DDBJ whole genome shotgun (WGS) entry which is preliminary data.</text>
</comment>
<evidence type="ECO:0000256" key="7">
    <source>
        <dbReference type="ARBA" id="ARBA00022833"/>
    </source>
</evidence>
<evidence type="ECO:0000256" key="5">
    <source>
        <dbReference type="ARBA" id="ARBA00022759"/>
    </source>
</evidence>
<dbReference type="AlphaFoldDB" id="A0AB33Z2W6"/>
<dbReference type="PANTHER" id="PTHR46986">
    <property type="entry name" value="ENDORIBONUCLEASE YBEY, CHLOROPLASTIC"/>
    <property type="match status" value="1"/>
</dbReference>
<organism evidence="9 10">
    <name type="scientific">Cycloclasticus pugetii</name>
    <dbReference type="NCBI Taxonomy" id="34068"/>
    <lineage>
        <taxon>Bacteria</taxon>
        <taxon>Pseudomonadati</taxon>
        <taxon>Pseudomonadota</taxon>
        <taxon>Gammaproteobacteria</taxon>
        <taxon>Thiotrichales</taxon>
        <taxon>Piscirickettsiaceae</taxon>
        <taxon>Cycloclasticus</taxon>
    </lineage>
</organism>
<dbReference type="GO" id="GO:0006364">
    <property type="term" value="P:rRNA processing"/>
    <property type="evidence" value="ECO:0007669"/>
    <property type="project" value="UniProtKB-UniRule"/>
</dbReference>
<dbReference type="GO" id="GO:0004222">
    <property type="term" value="F:metalloendopeptidase activity"/>
    <property type="evidence" value="ECO:0007669"/>
    <property type="project" value="InterPro"/>
</dbReference>
<gene>
    <name evidence="8" type="primary">ybeY</name>
    <name evidence="9" type="ORF">L196_03151</name>
</gene>
<keyword evidence="9" id="KW-0645">Protease</keyword>
<keyword evidence="8" id="KW-0698">rRNA processing</keyword>
<evidence type="ECO:0000256" key="1">
    <source>
        <dbReference type="ARBA" id="ARBA00010875"/>
    </source>
</evidence>